<accession>A0A2N5TK63</accession>
<dbReference type="EMBL" id="PGCJ01000588">
    <property type="protein sequence ID" value="PLW25788.1"/>
    <property type="molecule type" value="Genomic_DNA"/>
</dbReference>
<dbReference type="OrthoDB" id="2507554at2759"/>
<reference evidence="2 3" key="1">
    <citation type="submission" date="2017-11" db="EMBL/GenBank/DDBJ databases">
        <title>De novo assembly and phasing of dikaryotic genomes from two isolates of Puccinia coronata f. sp. avenae, the causal agent of oat crown rust.</title>
        <authorList>
            <person name="Miller M.E."/>
            <person name="Zhang Y."/>
            <person name="Omidvar V."/>
            <person name="Sperschneider J."/>
            <person name="Schwessinger B."/>
            <person name="Raley C."/>
            <person name="Palmer J.M."/>
            <person name="Garnica D."/>
            <person name="Upadhyaya N."/>
            <person name="Rathjen J."/>
            <person name="Taylor J.M."/>
            <person name="Park R.F."/>
            <person name="Dodds P.N."/>
            <person name="Hirsch C.D."/>
            <person name="Kianian S.F."/>
            <person name="Figueroa M."/>
        </authorList>
    </citation>
    <scope>NUCLEOTIDE SEQUENCE [LARGE SCALE GENOMIC DNA]</scope>
    <source>
        <strain evidence="2">12NC29</strain>
    </source>
</reference>
<name>A0A2N5TK63_9BASI</name>
<dbReference type="GO" id="GO:0006397">
    <property type="term" value="P:mRNA processing"/>
    <property type="evidence" value="ECO:0007669"/>
    <property type="project" value="UniProtKB-KW"/>
</dbReference>
<dbReference type="STRING" id="200324.A0A2N5TK63"/>
<evidence type="ECO:0008006" key="4">
    <source>
        <dbReference type="Google" id="ProtNLM"/>
    </source>
</evidence>
<dbReference type="GO" id="GO:0003676">
    <property type="term" value="F:nucleic acid binding"/>
    <property type="evidence" value="ECO:0007669"/>
    <property type="project" value="InterPro"/>
</dbReference>
<keyword evidence="1" id="KW-0507">mRNA processing</keyword>
<dbReference type="Proteomes" id="UP000235388">
    <property type="component" value="Unassembled WGS sequence"/>
</dbReference>
<dbReference type="AlphaFoldDB" id="A0A2N5TK63"/>
<gene>
    <name evidence="2" type="ORF">PCANC_26549</name>
</gene>
<keyword evidence="3" id="KW-1185">Reference proteome</keyword>
<proteinExistence type="predicted"/>
<evidence type="ECO:0000313" key="3">
    <source>
        <dbReference type="Proteomes" id="UP000235388"/>
    </source>
</evidence>
<evidence type="ECO:0000256" key="1">
    <source>
        <dbReference type="ARBA" id="ARBA00022664"/>
    </source>
</evidence>
<dbReference type="SUPFAM" id="SSF57756">
    <property type="entry name" value="Retrovirus zinc finger-like domains"/>
    <property type="match status" value="1"/>
</dbReference>
<evidence type="ECO:0000313" key="2">
    <source>
        <dbReference type="EMBL" id="PLW25788.1"/>
    </source>
</evidence>
<sequence>MATQLSSGKGPTGTGDASSALQYVSLDQLAALLQAMNQPLVKEEKTSEEIRTDRAIALADALSKYQKLGKAIEPQLAKDGVNFPDWDTTLTVTITQVFEYKGYLSVTDPDTSHDRATLTGVLIEHRVHPTLVASIRGKTGCAAFHILQNRFANVSWTYVMSRWLKASNPSDVTSDLNTAYSEMSYSCLTEIEKWVGGITKDLVLALLLHQQCQPHFQAIVNALDGRIAVDATKPISSKTILELAGQFSTARAAAEFGSGQQATGKKTMEGKSNSWARRVLTEANPCRWCYEWGHWVEDCPLKKQKKPPVADPRLQNPNF</sequence>
<protein>
    <recommendedName>
        <fullName evidence="4">CCHC-type domain-containing protein</fullName>
    </recommendedName>
</protein>
<comment type="caution">
    <text evidence="2">The sequence shown here is derived from an EMBL/GenBank/DDBJ whole genome shotgun (WGS) entry which is preliminary data.</text>
</comment>
<dbReference type="GO" id="GO:0008270">
    <property type="term" value="F:zinc ion binding"/>
    <property type="evidence" value="ECO:0007669"/>
    <property type="project" value="InterPro"/>
</dbReference>
<dbReference type="InterPro" id="IPR036875">
    <property type="entry name" value="Znf_CCHC_sf"/>
</dbReference>
<organism evidence="2 3">
    <name type="scientific">Puccinia coronata f. sp. avenae</name>
    <dbReference type="NCBI Taxonomy" id="200324"/>
    <lineage>
        <taxon>Eukaryota</taxon>
        <taxon>Fungi</taxon>
        <taxon>Dikarya</taxon>
        <taxon>Basidiomycota</taxon>
        <taxon>Pucciniomycotina</taxon>
        <taxon>Pucciniomycetes</taxon>
        <taxon>Pucciniales</taxon>
        <taxon>Pucciniaceae</taxon>
        <taxon>Puccinia</taxon>
    </lineage>
</organism>